<comment type="similarity">
    <text evidence="2">Belongs to the SEC62 family.</text>
</comment>
<feature type="region of interest" description="Disordered" evidence="11">
    <location>
        <begin position="1"/>
        <end position="31"/>
    </location>
</feature>
<evidence type="ECO:0000256" key="1">
    <source>
        <dbReference type="ARBA" id="ARBA00004477"/>
    </source>
</evidence>
<name>A0AAD5EAA5_UMBRA</name>
<feature type="compositionally biased region" description="Polar residues" evidence="11">
    <location>
        <begin position="18"/>
        <end position="28"/>
    </location>
</feature>
<organism evidence="13 14">
    <name type="scientific">Umbelopsis ramanniana AG</name>
    <dbReference type="NCBI Taxonomy" id="1314678"/>
    <lineage>
        <taxon>Eukaryota</taxon>
        <taxon>Fungi</taxon>
        <taxon>Fungi incertae sedis</taxon>
        <taxon>Mucoromycota</taxon>
        <taxon>Mucoromycotina</taxon>
        <taxon>Umbelopsidomycetes</taxon>
        <taxon>Umbelopsidales</taxon>
        <taxon>Umbelopsidaceae</taxon>
        <taxon>Umbelopsis</taxon>
    </lineage>
</organism>
<dbReference type="InterPro" id="IPR004728">
    <property type="entry name" value="Sec62"/>
</dbReference>
<evidence type="ECO:0000256" key="2">
    <source>
        <dbReference type="ARBA" id="ARBA00010604"/>
    </source>
</evidence>
<evidence type="ECO:0000256" key="8">
    <source>
        <dbReference type="ARBA" id="ARBA00022989"/>
    </source>
</evidence>
<proteinExistence type="inferred from homology"/>
<evidence type="ECO:0000313" key="13">
    <source>
        <dbReference type="EMBL" id="KAI8580028.1"/>
    </source>
</evidence>
<dbReference type="GeneID" id="75914043"/>
<feature type="region of interest" description="Disordered" evidence="11">
    <location>
        <begin position="227"/>
        <end position="264"/>
    </location>
</feature>
<evidence type="ECO:0000256" key="12">
    <source>
        <dbReference type="SAM" id="Phobius"/>
    </source>
</evidence>
<dbReference type="PANTHER" id="PTHR12443:SF9">
    <property type="entry name" value="TRANSLOCATION PROTEIN SEC62"/>
    <property type="match status" value="1"/>
</dbReference>
<evidence type="ECO:0000256" key="4">
    <source>
        <dbReference type="ARBA" id="ARBA00022448"/>
    </source>
</evidence>
<dbReference type="Pfam" id="PF03839">
    <property type="entry name" value="Sec62"/>
    <property type="match status" value="1"/>
</dbReference>
<evidence type="ECO:0000256" key="11">
    <source>
        <dbReference type="SAM" id="MobiDB-lite"/>
    </source>
</evidence>
<evidence type="ECO:0000256" key="6">
    <source>
        <dbReference type="ARBA" id="ARBA00022824"/>
    </source>
</evidence>
<keyword evidence="8 12" id="KW-1133">Transmembrane helix</keyword>
<feature type="compositionally biased region" description="Polar residues" evidence="11">
    <location>
        <begin position="244"/>
        <end position="255"/>
    </location>
</feature>
<evidence type="ECO:0000256" key="5">
    <source>
        <dbReference type="ARBA" id="ARBA00022692"/>
    </source>
</evidence>
<dbReference type="EMBL" id="MU620915">
    <property type="protein sequence ID" value="KAI8580028.1"/>
    <property type="molecule type" value="Genomic_DNA"/>
</dbReference>
<evidence type="ECO:0000256" key="3">
    <source>
        <dbReference type="ARBA" id="ARBA00021257"/>
    </source>
</evidence>
<keyword evidence="5 12" id="KW-0812">Transmembrane</keyword>
<accession>A0AAD5EAA5</accession>
<evidence type="ECO:0000256" key="7">
    <source>
        <dbReference type="ARBA" id="ARBA00022927"/>
    </source>
</evidence>
<keyword evidence="9" id="KW-0811">Translocation</keyword>
<protein>
    <recommendedName>
        <fullName evidence="3">Translocation protein SEC62</fullName>
    </recommendedName>
</protein>
<evidence type="ECO:0000313" key="14">
    <source>
        <dbReference type="Proteomes" id="UP001206595"/>
    </source>
</evidence>
<evidence type="ECO:0000256" key="9">
    <source>
        <dbReference type="ARBA" id="ARBA00023010"/>
    </source>
</evidence>
<gene>
    <name evidence="13" type="ORF">K450DRAFT_239002</name>
</gene>
<keyword evidence="7" id="KW-0653">Protein transport</keyword>
<comment type="subcellular location">
    <subcellularLocation>
        <location evidence="1">Endoplasmic reticulum membrane</location>
        <topology evidence="1">Multi-pass membrane protein</topology>
    </subcellularLocation>
</comment>
<keyword evidence="14" id="KW-1185">Reference proteome</keyword>
<feature type="compositionally biased region" description="Basic and acidic residues" evidence="11">
    <location>
        <begin position="228"/>
        <end position="239"/>
    </location>
</feature>
<keyword evidence="10 12" id="KW-0472">Membrane</keyword>
<keyword evidence="6" id="KW-0256">Endoplasmic reticulum</keyword>
<feature type="transmembrane region" description="Helical" evidence="12">
    <location>
        <begin position="141"/>
        <end position="161"/>
    </location>
</feature>
<evidence type="ECO:0000256" key="10">
    <source>
        <dbReference type="ARBA" id="ARBA00023136"/>
    </source>
</evidence>
<reference evidence="13" key="1">
    <citation type="submission" date="2021-06" db="EMBL/GenBank/DDBJ databases">
        <authorList>
            <consortium name="DOE Joint Genome Institute"/>
            <person name="Mondo S.J."/>
            <person name="Amses K.R."/>
            <person name="Simmons D.R."/>
            <person name="Longcore J.E."/>
            <person name="Seto K."/>
            <person name="Alves G.H."/>
            <person name="Bonds A.E."/>
            <person name="Quandt C.A."/>
            <person name="Davis W.J."/>
            <person name="Chang Y."/>
            <person name="Letcher P.M."/>
            <person name="Powell M.J."/>
            <person name="Kuo A."/>
            <person name="Labutti K."/>
            <person name="Pangilinan J."/>
            <person name="Andreopoulos W."/>
            <person name="Tritt A."/>
            <person name="Riley R."/>
            <person name="Hundley H."/>
            <person name="Johnson J."/>
            <person name="Lipzen A."/>
            <person name="Barry K."/>
            <person name="Berbee M.L."/>
            <person name="Buchler N.E."/>
            <person name="Grigoriev I.V."/>
            <person name="Spatafora J.W."/>
            <person name="Stajich J.E."/>
            <person name="James T.Y."/>
        </authorList>
    </citation>
    <scope>NUCLEOTIDE SEQUENCE</scope>
    <source>
        <strain evidence="13">AG</strain>
    </source>
</reference>
<dbReference type="AlphaFoldDB" id="A0AAD5EAA5"/>
<reference evidence="13" key="2">
    <citation type="journal article" date="2022" name="Proc. Natl. Acad. Sci. U.S.A.">
        <title>Diploid-dominant life cycles characterize the early evolution of Fungi.</title>
        <authorList>
            <person name="Amses K.R."/>
            <person name="Simmons D.R."/>
            <person name="Longcore J.E."/>
            <person name="Mondo S.J."/>
            <person name="Seto K."/>
            <person name="Jeronimo G.H."/>
            <person name="Bonds A.E."/>
            <person name="Quandt C.A."/>
            <person name="Davis W.J."/>
            <person name="Chang Y."/>
            <person name="Federici B.A."/>
            <person name="Kuo A."/>
            <person name="LaButti K."/>
            <person name="Pangilinan J."/>
            <person name="Andreopoulos W."/>
            <person name="Tritt A."/>
            <person name="Riley R."/>
            <person name="Hundley H."/>
            <person name="Johnson J."/>
            <person name="Lipzen A."/>
            <person name="Barry K."/>
            <person name="Lang B.F."/>
            <person name="Cuomo C.A."/>
            <person name="Buchler N.E."/>
            <person name="Grigoriev I.V."/>
            <person name="Spatafora J.W."/>
            <person name="Stajich J.E."/>
            <person name="James T.Y."/>
        </authorList>
    </citation>
    <scope>NUCLEOTIDE SEQUENCE</scope>
    <source>
        <strain evidence="13">AG</strain>
    </source>
</reference>
<dbReference type="GO" id="GO:0031204">
    <property type="term" value="P:post-translational protein targeting to membrane, translocation"/>
    <property type="evidence" value="ECO:0007669"/>
    <property type="project" value="TreeGrafter"/>
</dbReference>
<dbReference type="RefSeq" id="XP_051445032.1">
    <property type="nucleotide sequence ID" value="XM_051588698.1"/>
</dbReference>
<dbReference type="Proteomes" id="UP001206595">
    <property type="component" value="Unassembled WGS sequence"/>
</dbReference>
<sequence>MSHQHGPNCNHDHEHEQTQQVRTIQVSEPSKAPADVHIAAQFLKDPKKSGMKQRFGVLNGKRFEYFKGKSAINAMLKETYNKNTPKGRRAITTREEAHQLLLDLESPGGKGTPRALQPNQLQAINEDWYYMWIWEGSQLKLYIGAAALVATVLAAVMFPLWPSFLRLGVWYLSVGVLGLLGVFFGIAIIRLILFVLTMFTLPPGIWLFPNLFEDVGIVDSFIPFWGWDEPKKKKSKPETETGAAESSVTDTTTNAAEAVVEKED</sequence>
<keyword evidence="4" id="KW-0813">Transport</keyword>
<feature type="transmembrane region" description="Helical" evidence="12">
    <location>
        <begin position="167"/>
        <end position="193"/>
    </location>
</feature>
<comment type="caution">
    <text evidence="13">The sequence shown here is derived from an EMBL/GenBank/DDBJ whole genome shotgun (WGS) entry which is preliminary data.</text>
</comment>
<dbReference type="PANTHER" id="PTHR12443">
    <property type="entry name" value="TRANSLOCATION PROTEIN SEC62"/>
    <property type="match status" value="1"/>
</dbReference>
<dbReference type="GO" id="GO:0005789">
    <property type="term" value="C:endoplasmic reticulum membrane"/>
    <property type="evidence" value="ECO:0007669"/>
    <property type="project" value="UniProtKB-SubCell"/>
</dbReference>